<dbReference type="PIRSF" id="PIRSF036625">
    <property type="entry name" value="GAF_ANTAR"/>
    <property type="match status" value="1"/>
</dbReference>
<dbReference type="EMBL" id="CP092427">
    <property type="protein sequence ID" value="ULP38943.1"/>
    <property type="molecule type" value="Genomic_DNA"/>
</dbReference>
<dbReference type="Proteomes" id="UP001055159">
    <property type="component" value="Chromosome"/>
</dbReference>
<accession>A0A9X2YGL7</accession>
<dbReference type="SUPFAM" id="SSF55781">
    <property type="entry name" value="GAF domain-like"/>
    <property type="match status" value="1"/>
</dbReference>
<evidence type="ECO:0000313" key="7">
    <source>
        <dbReference type="Proteomes" id="UP001140272"/>
    </source>
</evidence>
<dbReference type="EMBL" id="JACKRN010000763">
    <property type="protein sequence ID" value="MCV7072853.1"/>
    <property type="molecule type" value="Genomic_DNA"/>
</dbReference>
<dbReference type="RefSeq" id="WP_239735957.1">
    <property type="nucleotide sequence ID" value="NZ_CP092427.2"/>
</dbReference>
<reference evidence="5" key="3">
    <citation type="submission" date="2022-08" db="EMBL/GenBank/DDBJ databases">
        <title>Whole genome sequencing of non-tuberculosis mycobacteria type-strains.</title>
        <authorList>
            <person name="Igarashi Y."/>
            <person name="Osugi A."/>
            <person name="Mitarai S."/>
        </authorList>
    </citation>
    <scope>NUCLEOTIDE SEQUENCE</scope>
    <source>
        <strain evidence="5">JCM 16372</strain>
    </source>
</reference>
<dbReference type="InterPro" id="IPR005561">
    <property type="entry name" value="ANTAR"/>
</dbReference>
<name>A0A9X2YGL7_9MYCO</name>
<reference evidence="4" key="2">
    <citation type="journal article" date="2022" name="BMC Genomics">
        <title>Comparative genome analysis of mycobacteria focusing on tRNA and non-coding RNA.</title>
        <authorList>
            <person name="Behra P.R.K."/>
            <person name="Pettersson B.M.F."/>
            <person name="Ramesh M."/>
            <person name="Das S."/>
            <person name="Dasgupta S."/>
            <person name="Kirsebom L.A."/>
        </authorList>
    </citation>
    <scope>NUCLEOTIDE SEQUENCE</scope>
    <source>
        <strain evidence="4">DSM 45406</strain>
    </source>
</reference>
<dbReference type="SMART" id="SM01012">
    <property type="entry name" value="ANTAR"/>
    <property type="match status" value="1"/>
</dbReference>
<dbReference type="Proteomes" id="UP001140272">
    <property type="component" value="Unassembled WGS sequence"/>
</dbReference>
<evidence type="ECO:0000256" key="2">
    <source>
        <dbReference type="ARBA" id="ARBA00023163"/>
    </source>
</evidence>
<evidence type="ECO:0000256" key="1">
    <source>
        <dbReference type="ARBA" id="ARBA00023015"/>
    </source>
</evidence>
<keyword evidence="2" id="KW-0804">Transcription</keyword>
<keyword evidence="1" id="KW-0805">Transcription regulation</keyword>
<dbReference type="Gene3D" id="3.30.450.40">
    <property type="match status" value="1"/>
</dbReference>
<evidence type="ECO:0000313" key="5">
    <source>
        <dbReference type="EMBL" id="ULP38943.1"/>
    </source>
</evidence>
<evidence type="ECO:0000313" key="4">
    <source>
        <dbReference type="EMBL" id="MCV7072853.1"/>
    </source>
</evidence>
<dbReference type="GO" id="GO:0003723">
    <property type="term" value="F:RNA binding"/>
    <property type="evidence" value="ECO:0007669"/>
    <property type="project" value="InterPro"/>
</dbReference>
<keyword evidence="6" id="KW-1185">Reference proteome</keyword>
<evidence type="ECO:0000259" key="3">
    <source>
        <dbReference type="PROSITE" id="PS50921"/>
    </source>
</evidence>
<dbReference type="Pfam" id="PF13185">
    <property type="entry name" value="GAF_2"/>
    <property type="match status" value="1"/>
</dbReference>
<dbReference type="PROSITE" id="PS50921">
    <property type="entry name" value="ANTAR"/>
    <property type="match status" value="1"/>
</dbReference>
<sequence>MRSSEPAEASPDGVPAELSDDWERLYRMALLIDDVQRRGDTDLDSALLDINEATAASVPGAQFAGLTLVDDQGAISTVAATDAFAVLLDDIQREHREGPCLSAAWTQDILHVDDLETESRWPLYQRSALERTPVRSILSVRLHNDGTSLAALNLYARSSGVFDDESVEHALVFAAHTTVAWNVMRRQQQFRSALASRDIIGQAKGVLMERFAIDAVAAFDLLRRLSQESNTRLADIAERLLASGVGTSAVTVRPTRNLTEE</sequence>
<dbReference type="Gene3D" id="1.10.10.10">
    <property type="entry name" value="Winged helix-like DNA-binding domain superfamily/Winged helix DNA-binding domain"/>
    <property type="match status" value="1"/>
</dbReference>
<feature type="domain" description="ANTAR" evidence="3">
    <location>
        <begin position="180"/>
        <end position="241"/>
    </location>
</feature>
<protein>
    <submittedName>
        <fullName evidence="4">GAF and ANTAR domain-containing protein</fullName>
    </submittedName>
</protein>
<dbReference type="InterPro" id="IPR029016">
    <property type="entry name" value="GAF-like_dom_sf"/>
</dbReference>
<organism evidence="4 7">
    <name type="scientific">Mycolicibacterium rufum</name>
    <dbReference type="NCBI Taxonomy" id="318424"/>
    <lineage>
        <taxon>Bacteria</taxon>
        <taxon>Bacillati</taxon>
        <taxon>Actinomycetota</taxon>
        <taxon>Actinomycetes</taxon>
        <taxon>Mycobacteriales</taxon>
        <taxon>Mycobacteriaceae</taxon>
        <taxon>Mycolicibacterium</taxon>
    </lineage>
</organism>
<dbReference type="Pfam" id="PF03861">
    <property type="entry name" value="ANTAR"/>
    <property type="match status" value="1"/>
</dbReference>
<evidence type="ECO:0000313" key="6">
    <source>
        <dbReference type="Proteomes" id="UP001055159"/>
    </source>
</evidence>
<dbReference type="InterPro" id="IPR003018">
    <property type="entry name" value="GAF"/>
</dbReference>
<reference evidence="4" key="1">
    <citation type="submission" date="2020-07" db="EMBL/GenBank/DDBJ databases">
        <authorList>
            <person name="Pettersson B.M.F."/>
            <person name="Behra P.R.K."/>
            <person name="Ramesh M."/>
            <person name="Das S."/>
            <person name="Dasgupta S."/>
            <person name="Kirsebom L.A."/>
        </authorList>
    </citation>
    <scope>NUCLEOTIDE SEQUENCE</scope>
    <source>
        <strain evidence="4">DSM 45406</strain>
    </source>
</reference>
<gene>
    <name evidence="4" type="ORF">H7H73_23375</name>
    <name evidence="5" type="ORF">MJO55_11335</name>
</gene>
<dbReference type="InterPro" id="IPR036388">
    <property type="entry name" value="WH-like_DNA-bd_sf"/>
</dbReference>
<dbReference type="AlphaFoldDB" id="A0A9X2YGL7"/>
<proteinExistence type="predicted"/>
<dbReference type="InterPro" id="IPR012074">
    <property type="entry name" value="GAF_ANTAR"/>
</dbReference>